<dbReference type="Gene3D" id="3.90.1140.10">
    <property type="entry name" value="Cyclic phosphodiesterase"/>
    <property type="match status" value="1"/>
</dbReference>
<proteinExistence type="predicted"/>
<organism evidence="1 2">
    <name type="scientific">Arthrobacter pigmenti</name>
    <dbReference type="NCBI Taxonomy" id="271432"/>
    <lineage>
        <taxon>Bacteria</taxon>
        <taxon>Bacillati</taxon>
        <taxon>Actinomycetota</taxon>
        <taxon>Actinomycetes</taxon>
        <taxon>Micrococcales</taxon>
        <taxon>Micrococcaceae</taxon>
        <taxon>Arthrobacter</taxon>
    </lineage>
</organism>
<reference evidence="1 2" key="1">
    <citation type="submission" date="2020-03" db="EMBL/GenBank/DDBJ databases">
        <title>Sequencing the genomes of 1000 actinobacteria strains.</title>
        <authorList>
            <person name="Klenk H.-P."/>
        </authorList>
    </citation>
    <scope>NUCLEOTIDE SEQUENCE [LARGE SCALE GENOMIC DNA]</scope>
    <source>
        <strain evidence="1 2">DSM 16403</strain>
    </source>
</reference>
<evidence type="ECO:0000313" key="2">
    <source>
        <dbReference type="Proteomes" id="UP000547458"/>
    </source>
</evidence>
<dbReference type="AlphaFoldDB" id="A0A846RU64"/>
<protein>
    <submittedName>
        <fullName evidence="1">2'-5' RNA ligase</fullName>
    </submittedName>
</protein>
<sequence length="172" mass="18725">MDSIEILPDPHAEELIRRDWARLQDSDLPSQARHTAASNRPHITLLAAPAVPDHFDPALQGLNETLPIGAHTAGLMVFRTGRGLVLARAVVVGVALLELHRKVHQALADVPKIAENSVPGRWIPHLTLARGLSPDQLARAVEILPPDHGSITLAGLRRWDSHQRTTTALASR</sequence>
<dbReference type="InterPro" id="IPR009097">
    <property type="entry name" value="Cyclic_Pdiesterase"/>
</dbReference>
<evidence type="ECO:0000313" key="1">
    <source>
        <dbReference type="EMBL" id="NJC24072.1"/>
    </source>
</evidence>
<dbReference type="GO" id="GO:0016874">
    <property type="term" value="F:ligase activity"/>
    <property type="evidence" value="ECO:0007669"/>
    <property type="project" value="UniProtKB-KW"/>
</dbReference>
<dbReference type="RefSeq" id="WP_167995370.1">
    <property type="nucleotide sequence ID" value="NZ_JAATJL010000001.1"/>
</dbReference>
<gene>
    <name evidence="1" type="ORF">BJ994_003148</name>
</gene>
<dbReference type="Proteomes" id="UP000547458">
    <property type="component" value="Unassembled WGS sequence"/>
</dbReference>
<keyword evidence="1" id="KW-0436">Ligase</keyword>
<name>A0A846RU64_9MICC</name>
<dbReference type="EMBL" id="JAATJL010000001">
    <property type="protein sequence ID" value="NJC24072.1"/>
    <property type="molecule type" value="Genomic_DNA"/>
</dbReference>
<accession>A0A846RU64</accession>
<dbReference type="Pfam" id="PF13563">
    <property type="entry name" value="2_5_RNA_ligase2"/>
    <property type="match status" value="1"/>
</dbReference>
<comment type="caution">
    <text evidence="1">The sequence shown here is derived from an EMBL/GenBank/DDBJ whole genome shotgun (WGS) entry which is preliminary data.</text>
</comment>
<dbReference type="SUPFAM" id="SSF55144">
    <property type="entry name" value="LigT-like"/>
    <property type="match status" value="1"/>
</dbReference>
<keyword evidence="2" id="KW-1185">Reference proteome</keyword>